<dbReference type="Gene3D" id="3.10.580.10">
    <property type="entry name" value="CBS-domain"/>
    <property type="match status" value="1"/>
</dbReference>
<dbReference type="PANTHER" id="PTHR43080:SF2">
    <property type="entry name" value="CBS DOMAIN-CONTAINING PROTEIN"/>
    <property type="match status" value="1"/>
</dbReference>
<sequence length="150" mass="16374">MLATTVTVRQILEQKGTTTHSVTPTVSVLDALAMMAKHDIGSVLVLENDRLVGIFTERDYARKLVLKGLNSREATVGDVMTPNVCTITPSLAIDAVMNIMTENRFRHLPVVEHGHIVGIVTIGDVVKSIIDLQEKTINHLSNYIAGELTT</sequence>
<dbReference type="RefSeq" id="WP_076601290.1">
    <property type="nucleotide sequence ID" value="NZ_FTMD01000003.1"/>
</dbReference>
<keyword evidence="1 2" id="KW-0129">CBS domain</keyword>
<dbReference type="SMART" id="SM00116">
    <property type="entry name" value="CBS"/>
    <property type="match status" value="2"/>
</dbReference>
<dbReference type="SUPFAM" id="SSF54631">
    <property type="entry name" value="CBS-domain pair"/>
    <property type="match status" value="1"/>
</dbReference>
<dbReference type="CDD" id="cd04623">
    <property type="entry name" value="CBS_pair_bac_euk"/>
    <property type="match status" value="1"/>
</dbReference>
<dbReference type="Pfam" id="PF00571">
    <property type="entry name" value="CBS"/>
    <property type="match status" value="2"/>
</dbReference>
<dbReference type="InterPro" id="IPR000644">
    <property type="entry name" value="CBS_dom"/>
</dbReference>
<organism evidence="4 5">
    <name type="scientific">Aromatoleum tolulyticum</name>
    <dbReference type="NCBI Taxonomy" id="34027"/>
    <lineage>
        <taxon>Bacteria</taxon>
        <taxon>Pseudomonadati</taxon>
        <taxon>Pseudomonadota</taxon>
        <taxon>Betaproteobacteria</taxon>
        <taxon>Rhodocyclales</taxon>
        <taxon>Rhodocyclaceae</taxon>
        <taxon>Aromatoleum</taxon>
    </lineage>
</organism>
<gene>
    <name evidence="4" type="ORF">SAMN05421829_103316</name>
</gene>
<feature type="domain" description="CBS" evidence="3">
    <location>
        <begin position="80"/>
        <end position="137"/>
    </location>
</feature>
<name>A0A1N6RP99_9RHOO</name>
<evidence type="ECO:0000313" key="4">
    <source>
        <dbReference type="EMBL" id="SIQ30627.1"/>
    </source>
</evidence>
<dbReference type="InterPro" id="IPR046342">
    <property type="entry name" value="CBS_dom_sf"/>
</dbReference>
<proteinExistence type="predicted"/>
<reference evidence="5" key="1">
    <citation type="submission" date="2017-01" db="EMBL/GenBank/DDBJ databases">
        <authorList>
            <person name="Varghese N."/>
            <person name="Submissions S."/>
        </authorList>
    </citation>
    <scope>NUCLEOTIDE SEQUENCE [LARGE SCALE GENOMIC DNA]</scope>
    <source>
        <strain evidence="5">ATCC 51758</strain>
    </source>
</reference>
<dbReference type="PROSITE" id="PS51371">
    <property type="entry name" value="CBS"/>
    <property type="match status" value="2"/>
</dbReference>
<dbReference type="Proteomes" id="UP000186819">
    <property type="component" value="Unassembled WGS sequence"/>
</dbReference>
<dbReference type="EMBL" id="FTMD01000003">
    <property type="protein sequence ID" value="SIQ30627.1"/>
    <property type="molecule type" value="Genomic_DNA"/>
</dbReference>
<keyword evidence="5" id="KW-1185">Reference proteome</keyword>
<protein>
    <submittedName>
        <fullName evidence="4">CBS domain-containing protein</fullName>
    </submittedName>
</protein>
<dbReference type="OrthoDB" id="9807125at2"/>
<evidence type="ECO:0000256" key="1">
    <source>
        <dbReference type="ARBA" id="ARBA00023122"/>
    </source>
</evidence>
<evidence type="ECO:0000256" key="2">
    <source>
        <dbReference type="PROSITE-ProRule" id="PRU00703"/>
    </source>
</evidence>
<dbReference type="PANTHER" id="PTHR43080">
    <property type="entry name" value="CBS DOMAIN-CONTAINING PROTEIN CBSX3, MITOCHONDRIAL"/>
    <property type="match status" value="1"/>
</dbReference>
<dbReference type="InterPro" id="IPR044725">
    <property type="entry name" value="CBSX3_CBS_dom"/>
</dbReference>
<evidence type="ECO:0000313" key="5">
    <source>
        <dbReference type="Proteomes" id="UP000186819"/>
    </source>
</evidence>
<dbReference type="STRING" id="34027.SAMN05421829_103316"/>
<dbReference type="InterPro" id="IPR051257">
    <property type="entry name" value="Diverse_CBS-Domain"/>
</dbReference>
<feature type="domain" description="CBS" evidence="3">
    <location>
        <begin position="13"/>
        <end position="71"/>
    </location>
</feature>
<accession>A0A1N6RP99</accession>
<evidence type="ECO:0000259" key="3">
    <source>
        <dbReference type="PROSITE" id="PS51371"/>
    </source>
</evidence>
<dbReference type="AlphaFoldDB" id="A0A1N6RP99"/>